<dbReference type="InterPro" id="IPR005135">
    <property type="entry name" value="Endo/exonuclease/phosphatase"/>
</dbReference>
<comment type="caution">
    <text evidence="3">The sequence shown here is derived from an EMBL/GenBank/DDBJ whole genome shotgun (WGS) entry which is preliminary data.</text>
</comment>
<feature type="transmembrane region" description="Helical" evidence="1">
    <location>
        <begin position="31"/>
        <end position="50"/>
    </location>
</feature>
<keyword evidence="1" id="KW-0472">Membrane</keyword>
<dbReference type="Proteomes" id="UP001230156">
    <property type="component" value="Unassembled WGS sequence"/>
</dbReference>
<keyword evidence="4" id="KW-1185">Reference proteome</keyword>
<reference evidence="4" key="1">
    <citation type="submission" date="2023-08" db="EMBL/GenBank/DDBJ databases">
        <title>Rhodospirillaceae gen. nov., a novel taxon isolated from the Yangtze River Yuezi River estuary sludge.</title>
        <authorList>
            <person name="Ruan L."/>
        </authorList>
    </citation>
    <scope>NUCLEOTIDE SEQUENCE [LARGE SCALE GENOMIC DNA]</scope>
    <source>
        <strain evidence="4">R-7</strain>
    </source>
</reference>
<keyword evidence="3" id="KW-0378">Hydrolase</keyword>
<sequence length="336" mass="36251">MLLLRFCLFCAIVLTLAPLIAFIDARTAAFQAIALHLAALSALLAVPLLIYRRRLWAIAGMLAALWNIALAWPSIAANVTAAFADQPKGRALKVISFNLSYDNPGFGKTVDFLAKSGADVIGLSEVTPEAKAALGKLKEIYPHSIDCIGQDRFCELMLLSKKPLRYSFAGKIGPKLTYIASADLDWQGSAVSVAVAHIVLPFVKPDWEPLQTWIAADDPSPLLPKTPVLWQSMQMAVLAGYARSLGRDQIVMGDFNSAPWSDVQTAFRAATWLDNRGPLVPTWPAQLPPPLRVPIDSVFVGGGLSLRDVHAGPDLGSDHLPVIAEIGSKRVIAEAE</sequence>
<evidence type="ECO:0000313" key="3">
    <source>
        <dbReference type="EMBL" id="MDQ7249202.1"/>
    </source>
</evidence>
<evidence type="ECO:0000256" key="1">
    <source>
        <dbReference type="SAM" id="Phobius"/>
    </source>
</evidence>
<evidence type="ECO:0000259" key="2">
    <source>
        <dbReference type="Pfam" id="PF03372"/>
    </source>
</evidence>
<dbReference type="SUPFAM" id="SSF56219">
    <property type="entry name" value="DNase I-like"/>
    <property type="match status" value="1"/>
</dbReference>
<accession>A0ABU0YNB9</accession>
<name>A0ABU0YNB9_9PROT</name>
<protein>
    <submittedName>
        <fullName evidence="3">Endonuclease/exonuclease/phosphatase family protein</fullName>
    </submittedName>
</protein>
<dbReference type="Pfam" id="PF03372">
    <property type="entry name" value="Exo_endo_phos"/>
    <property type="match status" value="1"/>
</dbReference>
<keyword evidence="1" id="KW-0812">Transmembrane</keyword>
<dbReference type="EMBL" id="JAUYVI010000005">
    <property type="protein sequence ID" value="MDQ7249202.1"/>
    <property type="molecule type" value="Genomic_DNA"/>
</dbReference>
<feature type="domain" description="Endonuclease/exonuclease/phosphatase" evidence="2">
    <location>
        <begin position="95"/>
        <end position="319"/>
    </location>
</feature>
<gene>
    <name evidence="3" type="ORF">Q8A70_16055</name>
</gene>
<keyword evidence="1" id="KW-1133">Transmembrane helix</keyword>
<dbReference type="Gene3D" id="3.60.10.10">
    <property type="entry name" value="Endonuclease/exonuclease/phosphatase"/>
    <property type="match status" value="1"/>
</dbReference>
<keyword evidence="3" id="KW-0255">Endonuclease</keyword>
<dbReference type="InterPro" id="IPR036691">
    <property type="entry name" value="Endo/exonu/phosph_ase_sf"/>
</dbReference>
<dbReference type="RefSeq" id="WP_379956929.1">
    <property type="nucleotide sequence ID" value="NZ_JAUYVI010000005.1"/>
</dbReference>
<feature type="transmembrane region" description="Helical" evidence="1">
    <location>
        <begin position="55"/>
        <end position="75"/>
    </location>
</feature>
<dbReference type="GO" id="GO:0004519">
    <property type="term" value="F:endonuclease activity"/>
    <property type="evidence" value="ECO:0007669"/>
    <property type="project" value="UniProtKB-KW"/>
</dbReference>
<proteinExistence type="predicted"/>
<keyword evidence="3" id="KW-0540">Nuclease</keyword>
<evidence type="ECO:0000313" key="4">
    <source>
        <dbReference type="Proteomes" id="UP001230156"/>
    </source>
</evidence>
<organism evidence="3 4">
    <name type="scientific">Dongia sedimenti</name>
    <dbReference type="NCBI Taxonomy" id="3064282"/>
    <lineage>
        <taxon>Bacteria</taxon>
        <taxon>Pseudomonadati</taxon>
        <taxon>Pseudomonadota</taxon>
        <taxon>Alphaproteobacteria</taxon>
        <taxon>Rhodospirillales</taxon>
        <taxon>Dongiaceae</taxon>
        <taxon>Dongia</taxon>
    </lineage>
</organism>